<dbReference type="GO" id="GO:0006361">
    <property type="term" value="P:transcription initiation at RNA polymerase I promoter"/>
    <property type="evidence" value="ECO:0007669"/>
    <property type="project" value="InterPro"/>
</dbReference>
<dbReference type="GO" id="GO:0001042">
    <property type="term" value="F:RNA polymerase I core binding"/>
    <property type="evidence" value="ECO:0007669"/>
    <property type="project" value="TreeGrafter"/>
</dbReference>
<feature type="region of interest" description="Disordered" evidence="2">
    <location>
        <begin position="647"/>
        <end position="684"/>
    </location>
</feature>
<dbReference type="GO" id="GO:0001181">
    <property type="term" value="F:RNA polymerase I general transcription initiation factor activity"/>
    <property type="evidence" value="ECO:0007669"/>
    <property type="project" value="InterPro"/>
</dbReference>
<name>A0A7S2JXY6_9STRA</name>
<proteinExistence type="inferred from homology"/>
<accession>A0A7S2JXY6</accession>
<evidence type="ECO:0000313" key="3">
    <source>
        <dbReference type="EMBL" id="CAD9560738.1"/>
    </source>
</evidence>
<dbReference type="EMBL" id="HBGY01004488">
    <property type="protein sequence ID" value="CAD9560738.1"/>
    <property type="molecule type" value="Transcribed_RNA"/>
</dbReference>
<dbReference type="Pfam" id="PF05327">
    <property type="entry name" value="RRN3"/>
    <property type="match status" value="1"/>
</dbReference>
<organism evidence="3">
    <name type="scientific">Leptocylindrus danicus</name>
    <dbReference type="NCBI Taxonomy" id="163516"/>
    <lineage>
        <taxon>Eukaryota</taxon>
        <taxon>Sar</taxon>
        <taxon>Stramenopiles</taxon>
        <taxon>Ochrophyta</taxon>
        <taxon>Bacillariophyta</taxon>
        <taxon>Coscinodiscophyceae</taxon>
        <taxon>Chaetocerotophycidae</taxon>
        <taxon>Leptocylindrales</taxon>
        <taxon>Leptocylindraceae</taxon>
        <taxon>Leptocylindrus</taxon>
    </lineage>
</organism>
<gene>
    <name evidence="3" type="ORF">LDAN0321_LOCUS2694</name>
</gene>
<protein>
    <recommendedName>
        <fullName evidence="4">RNA polymerase I-specific transcription initiation factor RRN3</fullName>
    </recommendedName>
</protein>
<evidence type="ECO:0008006" key="4">
    <source>
        <dbReference type="Google" id="ProtNLM"/>
    </source>
</evidence>
<dbReference type="AlphaFoldDB" id="A0A7S2JXY6"/>
<feature type="region of interest" description="Disordered" evidence="2">
    <location>
        <begin position="295"/>
        <end position="314"/>
    </location>
</feature>
<reference evidence="3" key="1">
    <citation type="submission" date="2021-01" db="EMBL/GenBank/DDBJ databases">
        <authorList>
            <person name="Corre E."/>
            <person name="Pelletier E."/>
            <person name="Niang G."/>
            <person name="Scheremetjew M."/>
            <person name="Finn R."/>
            <person name="Kale V."/>
            <person name="Holt S."/>
            <person name="Cochrane G."/>
            <person name="Meng A."/>
            <person name="Brown T."/>
            <person name="Cohen L."/>
        </authorList>
    </citation>
    <scope>NUCLEOTIDE SEQUENCE</scope>
    <source>
        <strain evidence="3">B650</strain>
    </source>
</reference>
<evidence type="ECO:0000256" key="1">
    <source>
        <dbReference type="ARBA" id="ARBA00010098"/>
    </source>
</evidence>
<sequence length="705" mass="79469">MTAALNTDLYKGLPPLKEPPADFEQVANFLQTAVHTRHNKSSVTPTKRPNHSSGSGYKAILDCLRSPAKSDVNLLYKVLRALQGGQVLATVFGHPQLHAMLIHFALKLHLFDLGPKSGVDSKNKSAGEEGVEGGNTEPDGSKNEIYDDVMNAHYHLLIAICSANSTFLHPVLDVLMRHIRFICARDSLDLNECNIIMDGSERSSGDPALDKVHATIQKILFLVPKAKIDLFPLVSRNFPHITNPPQLVKNYSVVAMQMWQYGDFIREDLVLLMLNKALEMDVEIRIEDNGDVILDDSKKDTEGDEENEVVEKQTKKSKTVSDVAHKLDVNMKLIFSFLDKQERSFYDLYMPQFIPTLLDVYKSKFVQFSFWYLMEKDACMEHDENPLYRRFISELIQTLYSTVSSPDSNHISNSTIMSTASYLASFCARARFVDTDSICEVLSGLLTWAIFYIQQKNFTRNKLFYSITQAIFYIMCYRGRQVMQYRTDQVNGSQHDVSAERFHQLFANDALNPLANCLSSVRLEFQVLGGEFGLIPESIVAATKKVKKKPAANKIMTPGISCLRNQLGGIHSQAKVSNPLDSFFPFDPYLLRQSSDCIRQYLYWEDVEDLTYEREGENDDESATDLEASTVMSSQEHHESIVLKDFDEDEDENSVGGGGITISSEQDECSAGSTEEMSIGENLRIDELNSMESWRKASIGSQGSW</sequence>
<comment type="similarity">
    <text evidence="1">Belongs to the RRN3 family.</text>
</comment>
<dbReference type="PANTHER" id="PTHR12790:SF0">
    <property type="entry name" value="RNA POLYMERASE I-SPECIFIC TRANSCRIPTION INITIATION FACTOR RRN3-RELATED"/>
    <property type="match status" value="1"/>
</dbReference>
<feature type="region of interest" description="Disordered" evidence="2">
    <location>
        <begin position="119"/>
        <end position="142"/>
    </location>
</feature>
<evidence type="ECO:0000256" key="2">
    <source>
        <dbReference type="SAM" id="MobiDB-lite"/>
    </source>
</evidence>
<dbReference type="InterPro" id="IPR007991">
    <property type="entry name" value="RNA_pol_I_trans_ini_fac_RRN3"/>
</dbReference>
<dbReference type="GO" id="GO:0005634">
    <property type="term" value="C:nucleus"/>
    <property type="evidence" value="ECO:0007669"/>
    <property type="project" value="TreeGrafter"/>
</dbReference>
<dbReference type="PANTHER" id="PTHR12790">
    <property type="entry name" value="TRANSCRIPTION INITIATION FACTOR IA RRN3"/>
    <property type="match status" value="1"/>
</dbReference>